<organism evidence="1 2">
    <name type="scientific">Fasciola hepatica</name>
    <name type="common">Liver fluke</name>
    <dbReference type="NCBI Taxonomy" id="6192"/>
    <lineage>
        <taxon>Eukaryota</taxon>
        <taxon>Metazoa</taxon>
        <taxon>Spiralia</taxon>
        <taxon>Lophotrochozoa</taxon>
        <taxon>Platyhelminthes</taxon>
        <taxon>Trematoda</taxon>
        <taxon>Digenea</taxon>
        <taxon>Plagiorchiida</taxon>
        <taxon>Echinostomata</taxon>
        <taxon>Echinostomatoidea</taxon>
        <taxon>Fasciolidae</taxon>
        <taxon>Fasciola</taxon>
    </lineage>
</organism>
<dbReference type="Proteomes" id="UP000230066">
    <property type="component" value="Unassembled WGS sequence"/>
</dbReference>
<dbReference type="EMBL" id="JXXN02005213">
    <property type="protein sequence ID" value="THD20056.1"/>
    <property type="molecule type" value="Genomic_DNA"/>
</dbReference>
<comment type="caution">
    <text evidence="1">The sequence shown here is derived from an EMBL/GenBank/DDBJ whole genome shotgun (WGS) entry which is preliminary data.</text>
</comment>
<keyword evidence="2" id="KW-1185">Reference proteome</keyword>
<dbReference type="AlphaFoldDB" id="A0A4E0R1R4"/>
<protein>
    <submittedName>
        <fullName evidence="1">Uncharacterized protein</fullName>
    </submittedName>
</protein>
<gene>
    <name evidence="1" type="ORF">D915_009295</name>
</gene>
<accession>A0A4E0R1R4</accession>
<feature type="non-terminal residue" evidence="1">
    <location>
        <position position="1"/>
    </location>
</feature>
<evidence type="ECO:0000313" key="1">
    <source>
        <dbReference type="EMBL" id="THD20056.1"/>
    </source>
</evidence>
<reference evidence="1" key="1">
    <citation type="submission" date="2019-03" db="EMBL/GenBank/DDBJ databases">
        <title>Improved annotation for the trematode Fasciola hepatica.</title>
        <authorList>
            <person name="Choi Y.-J."/>
            <person name="Martin J."/>
            <person name="Mitreva M."/>
        </authorList>
    </citation>
    <scope>NUCLEOTIDE SEQUENCE [LARGE SCALE GENOMIC DNA]</scope>
</reference>
<name>A0A4E0R1R4_FASHE</name>
<sequence>SKNRSESSVVHKKLVFSVPHHYTSTNFILEIPGILLRTVLSITLSTTAAASSIISVKSKLPFLCIKSLPLLIYLNKQRIKNSHVRHNNHMSLYEYNRLIQADIELSISGGNFCKHSNDFTSLLGANCSFRSKD</sequence>
<evidence type="ECO:0000313" key="2">
    <source>
        <dbReference type="Proteomes" id="UP000230066"/>
    </source>
</evidence>
<proteinExistence type="predicted"/>